<protein>
    <submittedName>
        <fullName evidence="1">Uncharacterized protein</fullName>
    </submittedName>
</protein>
<organism evidence="1 2">
    <name type="scientific">Microctonus aethiopoides</name>
    <dbReference type="NCBI Taxonomy" id="144406"/>
    <lineage>
        <taxon>Eukaryota</taxon>
        <taxon>Metazoa</taxon>
        <taxon>Ecdysozoa</taxon>
        <taxon>Arthropoda</taxon>
        <taxon>Hexapoda</taxon>
        <taxon>Insecta</taxon>
        <taxon>Pterygota</taxon>
        <taxon>Neoptera</taxon>
        <taxon>Endopterygota</taxon>
        <taxon>Hymenoptera</taxon>
        <taxon>Apocrita</taxon>
        <taxon>Ichneumonoidea</taxon>
        <taxon>Braconidae</taxon>
        <taxon>Euphorinae</taxon>
        <taxon>Microctonus</taxon>
    </lineage>
</organism>
<evidence type="ECO:0000313" key="1">
    <source>
        <dbReference type="EMBL" id="KAK0176114.1"/>
    </source>
</evidence>
<name>A0AA39FUK7_9HYME</name>
<dbReference type="EMBL" id="JAQQBS010000001">
    <property type="protein sequence ID" value="KAK0176114.1"/>
    <property type="molecule type" value="Genomic_DNA"/>
</dbReference>
<gene>
    <name evidence="1" type="ORF">PV328_000282</name>
</gene>
<evidence type="ECO:0000313" key="2">
    <source>
        <dbReference type="Proteomes" id="UP001168990"/>
    </source>
</evidence>
<reference evidence="1" key="2">
    <citation type="submission" date="2023-03" db="EMBL/GenBank/DDBJ databases">
        <authorList>
            <person name="Inwood S.N."/>
            <person name="Skelly J.G."/>
            <person name="Guhlin J."/>
            <person name="Harrop T.W.R."/>
            <person name="Goldson S.G."/>
            <person name="Dearden P.K."/>
        </authorList>
    </citation>
    <scope>NUCLEOTIDE SEQUENCE</scope>
    <source>
        <strain evidence="1">Irish</strain>
        <tissue evidence="1">Whole body</tissue>
    </source>
</reference>
<reference evidence="1" key="1">
    <citation type="journal article" date="2023" name="bioRxiv">
        <title>Scaffold-level genome assemblies of two parasitoid biocontrol wasps reveal the parthenogenesis mechanism and an associated novel virus.</title>
        <authorList>
            <person name="Inwood S."/>
            <person name="Skelly J."/>
            <person name="Guhlin J."/>
            <person name="Harrop T."/>
            <person name="Goldson S."/>
            <person name="Dearden P."/>
        </authorList>
    </citation>
    <scope>NUCLEOTIDE SEQUENCE</scope>
    <source>
        <strain evidence="1">Irish</strain>
        <tissue evidence="1">Whole body</tissue>
    </source>
</reference>
<sequence>MPPIRSLHPAQEDDKEELMLLTRNDYDLDRLIQRGDLEMYIPRGEFKWKIVAKTEMSKEQG</sequence>
<dbReference type="AlphaFoldDB" id="A0AA39FUK7"/>
<keyword evidence="2" id="KW-1185">Reference proteome</keyword>
<proteinExistence type="predicted"/>
<comment type="caution">
    <text evidence="1">The sequence shown here is derived from an EMBL/GenBank/DDBJ whole genome shotgun (WGS) entry which is preliminary data.</text>
</comment>
<dbReference type="Proteomes" id="UP001168990">
    <property type="component" value="Unassembled WGS sequence"/>
</dbReference>
<accession>A0AA39FUK7</accession>